<dbReference type="PROSITE" id="PS01159">
    <property type="entry name" value="WW_DOMAIN_1"/>
    <property type="match status" value="1"/>
</dbReference>
<comment type="caution">
    <text evidence="4">The sequence shown here is derived from an EMBL/GenBank/DDBJ whole genome shotgun (WGS) entry which is preliminary data.</text>
</comment>
<feature type="compositionally biased region" description="Basic residues" evidence="2">
    <location>
        <begin position="467"/>
        <end position="483"/>
    </location>
</feature>
<dbReference type="Gene3D" id="2.20.70.10">
    <property type="match status" value="2"/>
</dbReference>
<dbReference type="InterPro" id="IPR036020">
    <property type="entry name" value="WW_dom_sf"/>
</dbReference>
<evidence type="ECO:0000313" key="5">
    <source>
        <dbReference type="Proteomes" id="UP001632037"/>
    </source>
</evidence>
<dbReference type="EMBL" id="JBIMZQ010000005">
    <property type="protein sequence ID" value="KAL3671750.1"/>
    <property type="molecule type" value="Genomic_DNA"/>
</dbReference>
<evidence type="ECO:0000256" key="1">
    <source>
        <dbReference type="ARBA" id="ARBA00022737"/>
    </source>
</evidence>
<accession>A0ABD3G1B4</accession>
<feature type="compositionally biased region" description="Basic and acidic residues" evidence="2">
    <location>
        <begin position="514"/>
        <end position="524"/>
    </location>
</feature>
<feature type="region of interest" description="Disordered" evidence="2">
    <location>
        <begin position="416"/>
        <end position="543"/>
    </location>
</feature>
<dbReference type="PANTHER" id="PTHR15377:SF3">
    <property type="entry name" value="WW DOMAIN-CONTAINING PROTEIN"/>
    <property type="match status" value="1"/>
</dbReference>
<evidence type="ECO:0000256" key="2">
    <source>
        <dbReference type="SAM" id="MobiDB-lite"/>
    </source>
</evidence>
<feature type="compositionally biased region" description="Basic and acidic residues" evidence="2">
    <location>
        <begin position="427"/>
        <end position="437"/>
    </location>
</feature>
<feature type="compositionally biased region" description="Basic residues" evidence="2">
    <location>
        <begin position="525"/>
        <end position="543"/>
    </location>
</feature>
<evidence type="ECO:0000313" key="4">
    <source>
        <dbReference type="EMBL" id="KAL3671750.1"/>
    </source>
</evidence>
<feature type="domain" description="WW" evidence="3">
    <location>
        <begin position="32"/>
        <end position="65"/>
    </location>
</feature>
<feature type="compositionally biased region" description="Basic and acidic residues" evidence="2">
    <location>
        <begin position="138"/>
        <end position="154"/>
    </location>
</feature>
<dbReference type="Proteomes" id="UP001632037">
    <property type="component" value="Unassembled WGS sequence"/>
</dbReference>
<gene>
    <name evidence="4" type="ORF">V7S43_003660</name>
</gene>
<proteinExistence type="predicted"/>
<feature type="compositionally biased region" description="Acidic residues" evidence="2">
    <location>
        <begin position="182"/>
        <end position="200"/>
    </location>
</feature>
<feature type="region of interest" description="Disordered" evidence="2">
    <location>
        <begin position="138"/>
        <end position="204"/>
    </location>
</feature>
<feature type="compositionally biased region" description="Basic and acidic residues" evidence="2">
    <location>
        <begin position="484"/>
        <end position="493"/>
    </location>
</feature>
<dbReference type="PANTHER" id="PTHR15377">
    <property type="entry name" value="TRANSCRIPTION ELONGATION REGULATOR 1"/>
    <property type="match status" value="1"/>
</dbReference>
<feature type="compositionally biased region" description="Basic residues" evidence="2">
    <location>
        <begin position="494"/>
        <end position="505"/>
    </location>
</feature>
<protein>
    <recommendedName>
        <fullName evidence="3">WW domain-containing protein</fullName>
    </recommendedName>
</protein>
<keyword evidence="5" id="KW-1185">Reference proteome</keyword>
<dbReference type="InterPro" id="IPR002713">
    <property type="entry name" value="FF_domain"/>
</dbReference>
<dbReference type="CDD" id="cd00201">
    <property type="entry name" value="WW"/>
    <property type="match status" value="2"/>
</dbReference>
<reference evidence="4 5" key="1">
    <citation type="submission" date="2024-09" db="EMBL/GenBank/DDBJ databases">
        <title>Genome sequencing and assembly of Phytophthora oleae, isolate VK10A, causative agent of rot of olive drupes.</title>
        <authorList>
            <person name="Conti Taguali S."/>
            <person name="Riolo M."/>
            <person name="La Spada F."/>
            <person name="Cacciola S.O."/>
            <person name="Dionisio G."/>
        </authorList>
    </citation>
    <scope>NUCLEOTIDE SEQUENCE [LARGE SCALE GENOMIC DNA]</scope>
    <source>
        <strain evidence="4 5">VK10A</strain>
    </source>
</reference>
<keyword evidence="1" id="KW-0677">Repeat</keyword>
<evidence type="ECO:0000259" key="3">
    <source>
        <dbReference type="PROSITE" id="PS50020"/>
    </source>
</evidence>
<dbReference type="SMART" id="SM00456">
    <property type="entry name" value="WW"/>
    <property type="match status" value="2"/>
</dbReference>
<dbReference type="InterPro" id="IPR045148">
    <property type="entry name" value="TCRG1-like"/>
</dbReference>
<feature type="compositionally biased region" description="Basic residues" evidence="2">
    <location>
        <begin position="155"/>
        <end position="166"/>
    </location>
</feature>
<dbReference type="AlphaFoldDB" id="A0ABD3G1B4"/>
<feature type="compositionally biased region" description="Basic and acidic residues" evidence="2">
    <location>
        <begin position="449"/>
        <end position="466"/>
    </location>
</feature>
<feature type="domain" description="WW" evidence="3">
    <location>
        <begin position="83"/>
        <end position="116"/>
    </location>
</feature>
<feature type="compositionally biased region" description="Basic residues" evidence="2">
    <location>
        <begin position="438"/>
        <end position="448"/>
    </location>
</feature>
<dbReference type="Pfam" id="PF01846">
    <property type="entry name" value="FF"/>
    <property type="match status" value="1"/>
</dbReference>
<organism evidence="4 5">
    <name type="scientific">Phytophthora oleae</name>
    <dbReference type="NCBI Taxonomy" id="2107226"/>
    <lineage>
        <taxon>Eukaryota</taxon>
        <taxon>Sar</taxon>
        <taxon>Stramenopiles</taxon>
        <taxon>Oomycota</taxon>
        <taxon>Peronosporomycetes</taxon>
        <taxon>Peronosporales</taxon>
        <taxon>Peronosporaceae</taxon>
        <taxon>Phytophthora</taxon>
    </lineage>
</organism>
<feature type="compositionally biased region" description="Basic and acidic residues" evidence="2">
    <location>
        <begin position="167"/>
        <end position="181"/>
    </location>
</feature>
<dbReference type="InterPro" id="IPR001202">
    <property type="entry name" value="WW_dom"/>
</dbReference>
<name>A0ABD3G1B4_9STRA</name>
<dbReference type="SUPFAM" id="SSF81698">
    <property type="entry name" value="FF domain"/>
    <property type="match status" value="1"/>
</dbReference>
<dbReference type="SMART" id="SM00441">
    <property type="entry name" value="FF"/>
    <property type="match status" value="1"/>
</dbReference>
<dbReference type="InterPro" id="IPR036517">
    <property type="entry name" value="FF_domain_sf"/>
</dbReference>
<dbReference type="PROSITE" id="PS50020">
    <property type="entry name" value="WW_DOMAIN_2"/>
    <property type="match status" value="2"/>
</dbReference>
<dbReference type="SUPFAM" id="SSF51045">
    <property type="entry name" value="WW domain"/>
    <property type="match status" value="2"/>
</dbReference>
<dbReference type="Gene3D" id="1.10.10.440">
    <property type="entry name" value="FF domain"/>
    <property type="match status" value="1"/>
</dbReference>
<sequence>MGDQELSAPPPPPHPIGADMTADQKLYVLNALQVVGDWSVHDDGDGRLFYYDHKADASQWETPDSLVSLETEFMMKLMLQNAVATSGAWTAHDAGNGTLYYFNSKSRKSVWERPGEWGETEAAAAEERDRHRIAKLADSLKEEEEQKAKEEKAARKEKRKHKKLKEKRVDKAAEEDAKENEPAQEDIEEEVPLTEEELQAEEERKAREMKRIEQFRAMLRDKNIMPFCKWSVALPQIAGDPRFMGVPTMDERRAIFEHFVEHRRDDLKAEKKSKLKQAKKLFTKLLHEQFQLDSWEPSTTFSVFLSTLESNLDSQRYKQVQDDALVLLTLSTQEKIYAKAVEEYKSEELKRDGEQLHLTKFLEDKLAARDKTAVGWEEEDVQKLVREFYASALSSETTPLLSEQKQRHVFEELVARSNPGRASNGEEANHKQLERPSTRRRFSPRRRSRSNEHKHRESNPPREPLHSRSHRRRSRSHSRRRRSRSDSRSLSRERSRRNRSSRRRSVSSSRSRSCSREERPSESSRHHRHRSSSSSRSRSRTRR</sequence>